<evidence type="ECO:0000313" key="3">
    <source>
        <dbReference type="EMBL" id="KAL0465369.1"/>
    </source>
</evidence>
<protein>
    <submittedName>
        <fullName evidence="3">Heterokaryon incompatibility protein domain-containing protein</fullName>
    </submittedName>
</protein>
<evidence type="ECO:0000256" key="1">
    <source>
        <dbReference type="SAM" id="MobiDB-lite"/>
    </source>
</evidence>
<dbReference type="EMBL" id="JAVLET010000017">
    <property type="protein sequence ID" value="KAL0465369.1"/>
    <property type="molecule type" value="Genomic_DNA"/>
</dbReference>
<accession>A0ABR3CY48</accession>
<evidence type="ECO:0000313" key="4">
    <source>
        <dbReference type="Proteomes" id="UP001451303"/>
    </source>
</evidence>
<feature type="domain" description="Heterokaryon incompatibility" evidence="2">
    <location>
        <begin position="208"/>
        <end position="373"/>
    </location>
</feature>
<dbReference type="InterPro" id="IPR010730">
    <property type="entry name" value="HET"/>
</dbReference>
<name>A0ABR3CY48_NEUIN</name>
<dbReference type="Pfam" id="PF06985">
    <property type="entry name" value="HET"/>
    <property type="match status" value="1"/>
</dbReference>
<feature type="compositionally biased region" description="Acidic residues" evidence="1">
    <location>
        <begin position="634"/>
        <end position="649"/>
    </location>
</feature>
<dbReference type="Proteomes" id="UP001451303">
    <property type="component" value="Unassembled WGS sequence"/>
</dbReference>
<sequence>MDRLGEERALALNHGWKHTYEPHSCRHCNWIVLDEAELKAGEDLRGHQLSSLSNVYLADSIADALLARDEGCPLFGYLVGELLDSGLSPDILDLDGSQIVYGSLTVRGLKLSHKLADNGGIPLSNILKVILPSGKPSESLDCDPGSPEAFQLSRNWISTCLSSHPHCRLPSRRSSGPDAFTPTRLLQVSEHGVKLVESARVGDEAQTWCALSYVWGGDQPIKTTRKTLAAHYDGIPFDALPKTIQDAVRVCRGLAIRYLWIDALCIIQGDEQDLRRELGKMPEIYQHATVTISAAWSTKADDGFLYRRGYWYHFCPSIKLQILGRPRRGSMSDFGVEEEKKKGARTTTIEGYAYEKRVWESDPINSRAWTYQEYALSQRVLLYRSTLLEWSCRTVSDSYGLLEPSTLAAGKADHYQPDLLLDPDPEPPFFALSSSHQSWSDIVMEYSSRHLSFASDKLRALSAIAQVYHRETGKEYLAGLWKEDLPLALCWFAMPQTSPSWTWASIDDAAFMYPAADEKKKIQVLRPAPSVKILKAAVTPAYAGGEFDSVVSGCLDIEGAMREVTARRVRWSNSPSSPGSVSQSGEIKVPVGGQGHEVLVTLDAAPEKEEEEAGNNGDGRTGLWLLLLAEQVEEEEDEEEEEVEEDDEGQHEFNIGKPTSPAYAGLVLKELVHGQSDRFRRIGFFHCCEISDSGHTGDGCRGLLKEFEIRRVTLV</sequence>
<proteinExistence type="predicted"/>
<gene>
    <name evidence="3" type="ORF">QR685DRAFT_453139</name>
</gene>
<evidence type="ECO:0000259" key="2">
    <source>
        <dbReference type="Pfam" id="PF06985"/>
    </source>
</evidence>
<organism evidence="3 4">
    <name type="scientific">Neurospora intermedia</name>
    <dbReference type="NCBI Taxonomy" id="5142"/>
    <lineage>
        <taxon>Eukaryota</taxon>
        <taxon>Fungi</taxon>
        <taxon>Dikarya</taxon>
        <taxon>Ascomycota</taxon>
        <taxon>Pezizomycotina</taxon>
        <taxon>Sordariomycetes</taxon>
        <taxon>Sordariomycetidae</taxon>
        <taxon>Sordariales</taxon>
        <taxon>Sordariaceae</taxon>
        <taxon>Neurospora</taxon>
    </lineage>
</organism>
<feature type="compositionally biased region" description="Low complexity" evidence="1">
    <location>
        <begin position="572"/>
        <end position="585"/>
    </location>
</feature>
<feature type="region of interest" description="Disordered" evidence="1">
    <location>
        <begin position="569"/>
        <end position="588"/>
    </location>
</feature>
<dbReference type="PANTHER" id="PTHR33112">
    <property type="entry name" value="DOMAIN PROTEIN, PUTATIVE-RELATED"/>
    <property type="match status" value="1"/>
</dbReference>
<keyword evidence="4" id="KW-1185">Reference proteome</keyword>
<reference evidence="3 4" key="1">
    <citation type="submission" date="2023-09" db="EMBL/GenBank/DDBJ databases">
        <title>Multi-omics analysis of a traditional fermented food reveals byproduct-associated fungal strains for waste-to-food upcycling.</title>
        <authorList>
            <consortium name="Lawrence Berkeley National Laboratory"/>
            <person name="Rekdal V.M."/>
            <person name="Villalobos-Escobedo J.M."/>
            <person name="Rodriguez-Valeron N."/>
            <person name="Garcia M.O."/>
            <person name="Vasquez D.P."/>
            <person name="Damayanti I."/>
            <person name="Sorensen P.M."/>
            <person name="Baidoo E.E."/>
            <person name="De Carvalho A.C."/>
            <person name="Riley R."/>
            <person name="Lipzen A."/>
            <person name="He G."/>
            <person name="Yan M."/>
            <person name="Haridas S."/>
            <person name="Daum C."/>
            <person name="Yoshinaga Y."/>
            <person name="Ng V."/>
            <person name="Grigoriev I.V."/>
            <person name="Munk R."/>
            <person name="Nuraida L."/>
            <person name="Wijaya C.H."/>
            <person name="Morales P.-C."/>
            <person name="Keasling J.D."/>
        </authorList>
    </citation>
    <scope>NUCLEOTIDE SEQUENCE [LARGE SCALE GENOMIC DNA]</scope>
    <source>
        <strain evidence="3 4">FGSC 2613</strain>
    </source>
</reference>
<feature type="region of interest" description="Disordered" evidence="1">
    <location>
        <begin position="634"/>
        <end position="657"/>
    </location>
</feature>
<dbReference type="PANTHER" id="PTHR33112:SF8">
    <property type="entry name" value="HETEROKARYON INCOMPATIBILITY DOMAIN-CONTAINING PROTEIN"/>
    <property type="match status" value="1"/>
</dbReference>
<comment type="caution">
    <text evidence="3">The sequence shown here is derived from an EMBL/GenBank/DDBJ whole genome shotgun (WGS) entry which is preliminary data.</text>
</comment>